<dbReference type="VEuPathDB" id="FungiDB:NECHADRAFT_77329"/>
<evidence type="ECO:0000313" key="1">
    <source>
        <dbReference type="EMBL" id="EEU46695.1"/>
    </source>
</evidence>
<gene>
    <name evidence="1" type="ORF">NECHADRAFT_77329</name>
</gene>
<protein>
    <submittedName>
        <fullName evidence="1">Uncharacterized protein</fullName>
    </submittedName>
</protein>
<dbReference type="EMBL" id="GG698897">
    <property type="protein sequence ID" value="EEU46695.1"/>
    <property type="molecule type" value="Genomic_DNA"/>
</dbReference>
<dbReference type="InParanoid" id="C7YKX6"/>
<reference evidence="1 2" key="1">
    <citation type="journal article" date="2009" name="PLoS Genet.">
        <title>The genome of Nectria haematococca: contribution of supernumerary chromosomes to gene expansion.</title>
        <authorList>
            <person name="Coleman J.J."/>
            <person name="Rounsley S.D."/>
            <person name="Rodriguez-Carres M."/>
            <person name="Kuo A."/>
            <person name="Wasmann C.C."/>
            <person name="Grimwood J."/>
            <person name="Schmutz J."/>
            <person name="Taga M."/>
            <person name="White G.J."/>
            <person name="Zhou S."/>
            <person name="Schwartz D.C."/>
            <person name="Freitag M."/>
            <person name="Ma L.J."/>
            <person name="Danchin E.G."/>
            <person name="Henrissat B."/>
            <person name="Coutinho P.M."/>
            <person name="Nelson D.R."/>
            <person name="Straney D."/>
            <person name="Napoli C.A."/>
            <person name="Barker B.M."/>
            <person name="Gribskov M."/>
            <person name="Rep M."/>
            <person name="Kroken S."/>
            <person name="Molnar I."/>
            <person name="Rensing C."/>
            <person name="Kennell J.C."/>
            <person name="Zamora J."/>
            <person name="Farman M.L."/>
            <person name="Selker E.U."/>
            <person name="Salamov A."/>
            <person name="Shapiro H."/>
            <person name="Pangilinan J."/>
            <person name="Lindquist E."/>
            <person name="Lamers C."/>
            <person name="Grigoriev I.V."/>
            <person name="Geiser D.M."/>
            <person name="Covert S.F."/>
            <person name="Temporini E."/>
            <person name="Vanetten H.D."/>
        </authorList>
    </citation>
    <scope>NUCLEOTIDE SEQUENCE [LARGE SCALE GENOMIC DNA]</scope>
    <source>
        <strain evidence="2">ATCC MYA-4622 / CBS 123669 / FGSC 9596 / NRRL 45880 / 77-13-4</strain>
    </source>
</reference>
<dbReference type="HOGENOM" id="CLU_1578940_0_0_1"/>
<dbReference type="KEGG" id="nhe:NECHADRAFT_77329"/>
<dbReference type="Proteomes" id="UP000005206">
    <property type="component" value="Chromosome 3"/>
</dbReference>
<proteinExistence type="predicted"/>
<organism evidence="1 2">
    <name type="scientific">Fusarium vanettenii (strain ATCC MYA-4622 / CBS 123669 / FGSC 9596 / NRRL 45880 / 77-13-4)</name>
    <name type="common">Fusarium solani subsp. pisi</name>
    <dbReference type="NCBI Taxonomy" id="660122"/>
    <lineage>
        <taxon>Eukaryota</taxon>
        <taxon>Fungi</taxon>
        <taxon>Dikarya</taxon>
        <taxon>Ascomycota</taxon>
        <taxon>Pezizomycotina</taxon>
        <taxon>Sordariomycetes</taxon>
        <taxon>Hypocreomycetidae</taxon>
        <taxon>Hypocreales</taxon>
        <taxon>Nectriaceae</taxon>
        <taxon>Fusarium</taxon>
        <taxon>Fusarium solani species complex</taxon>
        <taxon>Fusarium vanettenii</taxon>
    </lineage>
</organism>
<dbReference type="RefSeq" id="XP_003052408.1">
    <property type="nucleotide sequence ID" value="XM_003052362.1"/>
</dbReference>
<dbReference type="AlphaFoldDB" id="C7YKX6"/>
<accession>C7YKX6</accession>
<name>C7YKX6_FUSV7</name>
<dbReference type="GeneID" id="9670939"/>
<keyword evidence="2" id="KW-1185">Reference proteome</keyword>
<dbReference type="OrthoDB" id="5085833at2759"/>
<evidence type="ECO:0000313" key="2">
    <source>
        <dbReference type="Proteomes" id="UP000005206"/>
    </source>
</evidence>
<sequence length="156" mass="17812">MSGAEVIVPITLFCAKLFMKLGGDFLEINYDAEAFLMIERNVADDIEDALMFHRKLMRHVGKEGLLKKRAMAAIVKTREALEQFHRRIKRAHFRKKLKFILKDHRAARAFLRPLEMAQSSLSRRVDWMRSALETLANSAGEEGELASSMAPGVEHD</sequence>